<dbReference type="RefSeq" id="WP_120176513.1">
    <property type="nucleotide sequence ID" value="NZ_AP018786.1"/>
</dbReference>
<dbReference type="EMBL" id="AP018786">
    <property type="protein sequence ID" value="BBF22844.1"/>
    <property type="molecule type" value="Genomic_DNA"/>
</dbReference>
<organism evidence="3 4">
    <name type="scientific">Sutterella megalosphaeroides</name>
    <dbReference type="NCBI Taxonomy" id="2494234"/>
    <lineage>
        <taxon>Bacteria</taxon>
        <taxon>Pseudomonadati</taxon>
        <taxon>Pseudomonadota</taxon>
        <taxon>Betaproteobacteria</taxon>
        <taxon>Burkholderiales</taxon>
        <taxon>Sutterellaceae</taxon>
        <taxon>Sutterella</taxon>
    </lineage>
</organism>
<evidence type="ECO:0000313" key="4">
    <source>
        <dbReference type="Proteomes" id="UP000271003"/>
    </source>
</evidence>
<feature type="signal peptide" evidence="1">
    <location>
        <begin position="1"/>
        <end position="22"/>
    </location>
</feature>
<accession>A0A2Z6I923</accession>
<reference evidence="3 4" key="1">
    <citation type="journal article" date="2018" name="Int. J. Syst. Evol. Microbiol.">
        <title>Mesosutterella multiformis gen. nov., sp. nov., a member of the family Sutterellaceae and Sutterella megalosphaeroides sp. nov., isolated from human faeces.</title>
        <authorList>
            <person name="Sakamoto M."/>
            <person name="Ikeyama N."/>
            <person name="Kunihiro T."/>
            <person name="Iino T."/>
            <person name="Yuki M."/>
            <person name="Ohkuma M."/>
        </authorList>
    </citation>
    <scope>NUCLEOTIDE SEQUENCE [LARGE SCALE GENOMIC DNA]</scope>
    <source>
        <strain evidence="3 4">6FBBBH3</strain>
    </source>
</reference>
<dbReference type="PANTHER" id="PTHR35535:SF2">
    <property type="entry name" value="DUF306 DOMAIN-CONTAINING PROTEIN"/>
    <property type="match status" value="1"/>
</dbReference>
<sequence length="146" mass="15126">MTKIKICAALAATLLAAGCASTGGQEGPAGNAPELAGKTFMWAEAVSENCELPPSITFGADGRVSGNAGCNNLIGGWKLEGKAITMGPLGSTMKMCAPEFMEVEQKFLGILNQVAFVTSEGEGITLWSKDEEKLVTLVPEKAGNCK</sequence>
<dbReference type="OrthoDB" id="423130at2"/>
<dbReference type="KEGG" id="sutt:SUTMEG_07350"/>
<dbReference type="InterPro" id="IPR053147">
    <property type="entry name" value="Hsp_HslJ-like"/>
</dbReference>
<name>A0A2Z6I923_9BURK</name>
<dbReference type="AlphaFoldDB" id="A0A2Z6I923"/>
<evidence type="ECO:0000256" key="1">
    <source>
        <dbReference type="SAM" id="SignalP"/>
    </source>
</evidence>
<dbReference type="InterPro" id="IPR005184">
    <property type="entry name" value="DUF306_Meta_HslJ"/>
</dbReference>
<feature type="domain" description="DUF306" evidence="2">
    <location>
        <begin position="50"/>
        <end position="137"/>
    </location>
</feature>
<gene>
    <name evidence="3" type="ORF">SUTMEG_07350</name>
</gene>
<dbReference type="PANTHER" id="PTHR35535">
    <property type="entry name" value="HEAT SHOCK PROTEIN HSLJ"/>
    <property type="match status" value="1"/>
</dbReference>
<dbReference type="Gene3D" id="2.40.128.270">
    <property type="match status" value="1"/>
</dbReference>
<dbReference type="Pfam" id="PF03724">
    <property type="entry name" value="META"/>
    <property type="match status" value="1"/>
</dbReference>
<dbReference type="Proteomes" id="UP000271003">
    <property type="component" value="Chromosome"/>
</dbReference>
<dbReference type="PROSITE" id="PS51257">
    <property type="entry name" value="PROKAR_LIPOPROTEIN"/>
    <property type="match status" value="1"/>
</dbReference>
<feature type="chain" id="PRO_5016307726" description="DUF306 domain-containing protein" evidence="1">
    <location>
        <begin position="23"/>
        <end position="146"/>
    </location>
</feature>
<dbReference type="InterPro" id="IPR038670">
    <property type="entry name" value="HslJ-like_sf"/>
</dbReference>
<evidence type="ECO:0000259" key="2">
    <source>
        <dbReference type="Pfam" id="PF03724"/>
    </source>
</evidence>
<protein>
    <recommendedName>
        <fullName evidence="2">DUF306 domain-containing protein</fullName>
    </recommendedName>
</protein>
<evidence type="ECO:0000313" key="3">
    <source>
        <dbReference type="EMBL" id="BBF22844.1"/>
    </source>
</evidence>
<keyword evidence="4" id="KW-1185">Reference proteome</keyword>
<keyword evidence="1" id="KW-0732">Signal</keyword>
<proteinExistence type="predicted"/>